<dbReference type="PROSITE" id="PS50853">
    <property type="entry name" value="FN3"/>
    <property type="match status" value="2"/>
</dbReference>
<dbReference type="InterPro" id="IPR003961">
    <property type="entry name" value="FN3_dom"/>
</dbReference>
<dbReference type="OrthoDB" id="5982258at2759"/>
<dbReference type="FunFam" id="2.60.40.10:FF:000054">
    <property type="entry name" value="Contactin 1"/>
    <property type="match status" value="1"/>
</dbReference>
<protein>
    <recommendedName>
        <fullName evidence="1">Fibronectin type-III domain-containing protein</fullName>
    </recommendedName>
</protein>
<dbReference type="PANTHER" id="PTHR24099">
    <property type="entry name" value="E3 UBIQUITIN-PROTEIN LIGASE TRIM36-RELATED"/>
    <property type="match status" value="1"/>
</dbReference>
<feature type="domain" description="Fibronectin type-III" evidence="1">
    <location>
        <begin position="58"/>
        <end position="152"/>
    </location>
</feature>
<keyword evidence="3" id="KW-1185">Reference proteome</keyword>
<evidence type="ECO:0000313" key="2">
    <source>
        <dbReference type="EMBL" id="KAG9353315.1"/>
    </source>
</evidence>
<accession>A0A8T2PPM7</accession>
<evidence type="ECO:0000313" key="3">
    <source>
        <dbReference type="Proteomes" id="UP000824540"/>
    </source>
</evidence>
<comment type="caution">
    <text evidence="2">The sequence shown here is derived from an EMBL/GenBank/DDBJ whole genome shotgun (WGS) entry which is preliminary data.</text>
</comment>
<dbReference type="CDD" id="cd00063">
    <property type="entry name" value="FN3"/>
    <property type="match status" value="2"/>
</dbReference>
<reference evidence="2" key="1">
    <citation type="thesis" date="2021" institute="BYU ScholarsArchive" country="Provo, UT, USA">
        <title>Applications of and Algorithms for Genome Assembly and Genomic Analyses with an Emphasis on Marine Teleosts.</title>
        <authorList>
            <person name="Pickett B.D."/>
        </authorList>
    </citation>
    <scope>NUCLEOTIDE SEQUENCE</scope>
    <source>
        <strain evidence="2">HI-2016</strain>
    </source>
</reference>
<feature type="domain" description="Fibronectin type-III" evidence="1">
    <location>
        <begin position="1"/>
        <end position="57"/>
    </location>
</feature>
<dbReference type="InterPro" id="IPR050617">
    <property type="entry name" value="E3_ligase_FN3/SPRY"/>
</dbReference>
<dbReference type="AlphaFoldDB" id="A0A8T2PPM7"/>
<dbReference type="Proteomes" id="UP000824540">
    <property type="component" value="Unassembled WGS sequence"/>
</dbReference>
<dbReference type="Gene3D" id="2.60.40.10">
    <property type="entry name" value="Immunoglobulins"/>
    <property type="match status" value="2"/>
</dbReference>
<dbReference type="SUPFAM" id="SSF49265">
    <property type="entry name" value="Fibronectin type III"/>
    <property type="match status" value="1"/>
</dbReference>
<dbReference type="InterPro" id="IPR036116">
    <property type="entry name" value="FN3_sf"/>
</dbReference>
<evidence type="ECO:0000259" key="1">
    <source>
        <dbReference type="PROSITE" id="PS50853"/>
    </source>
</evidence>
<proteinExistence type="predicted"/>
<organism evidence="2 3">
    <name type="scientific">Albula glossodonta</name>
    <name type="common">roundjaw bonefish</name>
    <dbReference type="NCBI Taxonomy" id="121402"/>
    <lineage>
        <taxon>Eukaryota</taxon>
        <taxon>Metazoa</taxon>
        <taxon>Chordata</taxon>
        <taxon>Craniata</taxon>
        <taxon>Vertebrata</taxon>
        <taxon>Euteleostomi</taxon>
        <taxon>Actinopterygii</taxon>
        <taxon>Neopterygii</taxon>
        <taxon>Teleostei</taxon>
        <taxon>Albuliformes</taxon>
        <taxon>Albulidae</taxon>
        <taxon>Albula</taxon>
    </lineage>
</organism>
<gene>
    <name evidence="2" type="ORF">JZ751_017892</name>
</gene>
<dbReference type="EMBL" id="JAFBMS010000004">
    <property type="protein sequence ID" value="KAG9353315.1"/>
    <property type="molecule type" value="Genomic_DNA"/>
</dbReference>
<dbReference type="InterPro" id="IPR013783">
    <property type="entry name" value="Ig-like_fold"/>
</dbReference>
<name>A0A8T2PPM7_9TELE</name>
<dbReference type="Pfam" id="PF00041">
    <property type="entry name" value="fn3"/>
    <property type="match status" value="1"/>
</dbReference>
<dbReference type="PANTHER" id="PTHR24099:SF11">
    <property type="entry name" value="FIBRONECTIN TYPE III DOMAIN-CONTAINING 3BA-RELATED"/>
    <property type="match status" value="1"/>
</dbReference>
<sequence>MASVLRTVGNRTEGNRTSAVIRGLTGSTTYYITVRAYNTAGTGPVSDPAVSVTKKPPPSQPPLKVMWNALNSKVILNWERVKALDNESEVTGYKVLYKRNKHSRPSVMETNTTSVELSLPINEEYIIQIKPFGEGGVGEGSKPITIHRAAAPNAIGAASKVSTISALSTIALSFTARTSL</sequence>